<keyword evidence="5" id="KW-1185">Reference proteome</keyword>
<protein>
    <submittedName>
        <fullName evidence="4">Alpha-L-fucosidase 2</fullName>
    </submittedName>
</protein>
<dbReference type="Gene3D" id="1.50.10.10">
    <property type="match status" value="1"/>
</dbReference>
<dbReference type="PANTHER" id="PTHR31084">
    <property type="entry name" value="ALPHA-L-FUCOSIDASE 2"/>
    <property type="match status" value="1"/>
</dbReference>
<feature type="domain" description="Glycosyl hydrolase family 95 N-terminal" evidence="1">
    <location>
        <begin position="35"/>
        <end position="275"/>
    </location>
</feature>
<dbReference type="AlphaFoldDB" id="A0A4Q7MZ79"/>
<dbReference type="Pfam" id="PF14498">
    <property type="entry name" value="Glyco_hyd_65N_2"/>
    <property type="match status" value="1"/>
</dbReference>
<organism evidence="4 5">
    <name type="scientific">Pseudobacter ginsenosidimutans</name>
    <dbReference type="NCBI Taxonomy" id="661488"/>
    <lineage>
        <taxon>Bacteria</taxon>
        <taxon>Pseudomonadati</taxon>
        <taxon>Bacteroidota</taxon>
        <taxon>Chitinophagia</taxon>
        <taxon>Chitinophagales</taxon>
        <taxon>Chitinophagaceae</taxon>
        <taxon>Pseudobacter</taxon>
    </lineage>
</organism>
<evidence type="ECO:0000259" key="1">
    <source>
        <dbReference type="Pfam" id="PF14498"/>
    </source>
</evidence>
<dbReference type="InterPro" id="IPR049053">
    <property type="entry name" value="AFCA-like_C"/>
</dbReference>
<name>A0A4Q7MZ79_9BACT</name>
<dbReference type="EMBL" id="SGXA01000001">
    <property type="protein sequence ID" value="RZS74192.1"/>
    <property type="molecule type" value="Genomic_DNA"/>
</dbReference>
<dbReference type="SUPFAM" id="SSF48208">
    <property type="entry name" value="Six-hairpin glycosidases"/>
    <property type="match status" value="1"/>
</dbReference>
<evidence type="ECO:0000313" key="4">
    <source>
        <dbReference type="EMBL" id="RZS74192.1"/>
    </source>
</evidence>
<dbReference type="GO" id="GO:0005975">
    <property type="term" value="P:carbohydrate metabolic process"/>
    <property type="evidence" value="ECO:0007669"/>
    <property type="project" value="InterPro"/>
</dbReference>
<evidence type="ECO:0000259" key="3">
    <source>
        <dbReference type="Pfam" id="PF22124"/>
    </source>
</evidence>
<dbReference type="GO" id="GO:0004560">
    <property type="term" value="F:alpha-L-fucosidase activity"/>
    <property type="evidence" value="ECO:0007669"/>
    <property type="project" value="InterPro"/>
</dbReference>
<dbReference type="InterPro" id="IPR012341">
    <property type="entry name" value="6hp_glycosidase-like_sf"/>
</dbReference>
<dbReference type="OrthoDB" id="9768507at2"/>
<gene>
    <name evidence="4" type="ORF">EV199_0036</name>
</gene>
<evidence type="ECO:0000259" key="2">
    <source>
        <dbReference type="Pfam" id="PF21307"/>
    </source>
</evidence>
<evidence type="ECO:0000313" key="5">
    <source>
        <dbReference type="Proteomes" id="UP000293874"/>
    </source>
</evidence>
<feature type="domain" description="Alpha fucosidase A-like C-terminal" evidence="2">
    <location>
        <begin position="705"/>
        <end position="768"/>
    </location>
</feature>
<dbReference type="PIRSF" id="PIRSF007663">
    <property type="entry name" value="UCP007663"/>
    <property type="match status" value="1"/>
</dbReference>
<dbReference type="InterPro" id="IPR016518">
    <property type="entry name" value="Alpha-L-fucosidase"/>
</dbReference>
<accession>A0A4Q7MZ79</accession>
<comment type="caution">
    <text evidence="4">The sequence shown here is derived from an EMBL/GenBank/DDBJ whole genome shotgun (WGS) entry which is preliminary data.</text>
</comment>
<feature type="domain" description="Glycosyl hydrolase family 95 catalytic" evidence="3">
    <location>
        <begin position="299"/>
        <end position="703"/>
    </location>
</feature>
<dbReference type="PANTHER" id="PTHR31084:SF0">
    <property type="entry name" value="ALPHA-L-FUCOSIDASE 2"/>
    <property type="match status" value="1"/>
</dbReference>
<dbReference type="Pfam" id="PF22124">
    <property type="entry name" value="Glyco_hydro_95_cat"/>
    <property type="match status" value="1"/>
</dbReference>
<sequence>MYSSRIHQPASAFLVSFSIFILLSVSQCWGQNMRLWYNRPADDWNEALPIGNGRLAAMIFGGSGEERLQLNEESIWSGEPGNNVTPGAYDAIQQLRKLIAAGQYDEAQSFSNRAFPRNAAPGNNYGMMYQPAANLLMRFPGHENVTGYRRELDIENAIATVSYSLNGIQYKREVFASLTDGVIMVQLSANKPGSIDVHFSMSSPHKQASIKQNGKQLQLNGTSSSSENKKGRVRFEALIRPVAFGGNMQFSDTGISISKADRVVVCISIATNVKSYKDISDNEHLRANSILQQAMRKPYEELKDAHTDRYRQYFNRMKLELGTSAQAEKPTDQRVEEFAGSTDPQLVALYFQFGRYLLIAGSQPGTQPTTLQGKWNDMVSPPWGSKYTININTEMNYWPAESTNLSELHQPLLQMVKELSVTGQQTAREMYRARGWNAHHNTDLWRITGIVDGGFFGMWPMGGAWLSQHIWYHYLFTGDQKFLRQYYPVLKGAAMFFVDALQEEPNNKWLVVSPSMSPENTYRDDLGVASGTTMDNQLVFDVFSNQLEAARILKTDPAFSDTVKSKLDRLPPMQIGKYGQLQEWLEDWDPARSNHRHVSHLYGLYPGNQVSPYRSPELFNAARKVLQSRNDKSTGWSMGWKVNLWARLLDGNKAWQLIREQLSPMPKEPKGEQGGTYPNLFDAHPPFQIDGNFGCTAGIAEMLLQSHDGAIHLLPALPDNWANGSAKGLVTRGGFVVDIEWKNGKVNSVTIHSRLGGICRLRSYDALKGEKLALKPASGINPNPFFKRADIKPVLIADPSKLDKKDLKAILEYDLKTKPGGHYKLQLQ</sequence>
<dbReference type="InterPro" id="IPR008928">
    <property type="entry name" value="6-hairpin_glycosidase_sf"/>
</dbReference>
<dbReference type="InterPro" id="IPR054363">
    <property type="entry name" value="GH95_cat"/>
</dbReference>
<dbReference type="Proteomes" id="UP000293874">
    <property type="component" value="Unassembled WGS sequence"/>
</dbReference>
<dbReference type="Pfam" id="PF21307">
    <property type="entry name" value="Glyco_hydro_95_C"/>
    <property type="match status" value="1"/>
</dbReference>
<dbReference type="InterPro" id="IPR027414">
    <property type="entry name" value="GH95_N_dom"/>
</dbReference>
<reference evidence="4 5" key="1">
    <citation type="submission" date="2019-02" db="EMBL/GenBank/DDBJ databases">
        <title>Genomic Encyclopedia of Type Strains, Phase IV (KMG-IV): sequencing the most valuable type-strain genomes for metagenomic binning, comparative biology and taxonomic classification.</title>
        <authorList>
            <person name="Goeker M."/>
        </authorList>
    </citation>
    <scope>NUCLEOTIDE SEQUENCE [LARGE SCALE GENOMIC DNA]</scope>
    <source>
        <strain evidence="4 5">DSM 18116</strain>
    </source>
</reference>
<proteinExistence type="predicted"/>